<evidence type="ECO:0000313" key="1">
    <source>
        <dbReference type="EMBL" id="VDM72122.1"/>
    </source>
</evidence>
<gene>
    <name evidence="1" type="ORF">SVUK_LOCUS7120</name>
</gene>
<keyword evidence="2" id="KW-1185">Reference proteome</keyword>
<name>A0A3P7KY86_STRVU</name>
<dbReference type="OrthoDB" id="5844857at2759"/>
<organism evidence="1 2">
    <name type="scientific">Strongylus vulgaris</name>
    <name type="common">Blood worm</name>
    <dbReference type="NCBI Taxonomy" id="40348"/>
    <lineage>
        <taxon>Eukaryota</taxon>
        <taxon>Metazoa</taxon>
        <taxon>Ecdysozoa</taxon>
        <taxon>Nematoda</taxon>
        <taxon>Chromadorea</taxon>
        <taxon>Rhabditida</taxon>
        <taxon>Rhabditina</taxon>
        <taxon>Rhabditomorpha</taxon>
        <taxon>Strongyloidea</taxon>
        <taxon>Strongylidae</taxon>
        <taxon>Strongylus</taxon>
    </lineage>
</organism>
<evidence type="ECO:0000313" key="2">
    <source>
        <dbReference type="Proteomes" id="UP000270094"/>
    </source>
</evidence>
<sequence length="76" mass="8965">MELEKEDWPKFQSYMLNGSGMKTGALLFFDSVTKKNEEKFNEIVTDMYNCTTGEAKKVAHEMLKDFKRLYRELQVC</sequence>
<protein>
    <submittedName>
        <fullName evidence="1">Uncharacterized protein</fullName>
    </submittedName>
</protein>
<accession>A0A3P7KY86</accession>
<dbReference type="Proteomes" id="UP000270094">
    <property type="component" value="Unassembled WGS sequence"/>
</dbReference>
<dbReference type="EMBL" id="UYYB01023790">
    <property type="protein sequence ID" value="VDM72122.1"/>
    <property type="molecule type" value="Genomic_DNA"/>
</dbReference>
<dbReference type="AlphaFoldDB" id="A0A3P7KY86"/>
<reference evidence="1 2" key="1">
    <citation type="submission" date="2018-11" db="EMBL/GenBank/DDBJ databases">
        <authorList>
            <consortium name="Pathogen Informatics"/>
        </authorList>
    </citation>
    <scope>NUCLEOTIDE SEQUENCE [LARGE SCALE GENOMIC DNA]</scope>
</reference>
<proteinExistence type="predicted"/>